<dbReference type="EMBL" id="VSRR010001478">
    <property type="protein sequence ID" value="MPC25548.1"/>
    <property type="molecule type" value="Genomic_DNA"/>
</dbReference>
<name>A0A5B7DVU6_PORTR</name>
<keyword evidence="2" id="KW-1185">Reference proteome</keyword>
<sequence length="114" mass="11859">MACVGRHVERVTVAVSVAVQARPRRRPCLVVSAEESCPGPGLSIRCLAGPACPTGTRPPRPPHLPASPCPVMYPRFPVMFEDKGVAWRGGVGRGGVARRGGAGMLIVAGVLVLP</sequence>
<comment type="caution">
    <text evidence="1">The sequence shown here is derived from an EMBL/GenBank/DDBJ whole genome shotgun (WGS) entry which is preliminary data.</text>
</comment>
<accession>A0A5B7DVU6</accession>
<protein>
    <submittedName>
        <fullName evidence="1">Uncharacterized protein</fullName>
    </submittedName>
</protein>
<reference evidence="1 2" key="1">
    <citation type="submission" date="2019-05" db="EMBL/GenBank/DDBJ databases">
        <title>Another draft genome of Portunus trituberculatus and its Hox gene families provides insights of decapod evolution.</title>
        <authorList>
            <person name="Jeong J.-H."/>
            <person name="Song I."/>
            <person name="Kim S."/>
            <person name="Choi T."/>
            <person name="Kim D."/>
            <person name="Ryu S."/>
            <person name="Kim W."/>
        </authorList>
    </citation>
    <scope>NUCLEOTIDE SEQUENCE [LARGE SCALE GENOMIC DNA]</scope>
    <source>
        <tissue evidence="1">Muscle</tissue>
    </source>
</reference>
<dbReference type="Proteomes" id="UP000324222">
    <property type="component" value="Unassembled WGS sequence"/>
</dbReference>
<evidence type="ECO:0000313" key="2">
    <source>
        <dbReference type="Proteomes" id="UP000324222"/>
    </source>
</evidence>
<evidence type="ECO:0000313" key="1">
    <source>
        <dbReference type="EMBL" id="MPC25548.1"/>
    </source>
</evidence>
<proteinExistence type="predicted"/>
<organism evidence="1 2">
    <name type="scientific">Portunus trituberculatus</name>
    <name type="common">Swimming crab</name>
    <name type="synonym">Neptunus trituberculatus</name>
    <dbReference type="NCBI Taxonomy" id="210409"/>
    <lineage>
        <taxon>Eukaryota</taxon>
        <taxon>Metazoa</taxon>
        <taxon>Ecdysozoa</taxon>
        <taxon>Arthropoda</taxon>
        <taxon>Crustacea</taxon>
        <taxon>Multicrustacea</taxon>
        <taxon>Malacostraca</taxon>
        <taxon>Eumalacostraca</taxon>
        <taxon>Eucarida</taxon>
        <taxon>Decapoda</taxon>
        <taxon>Pleocyemata</taxon>
        <taxon>Brachyura</taxon>
        <taxon>Eubrachyura</taxon>
        <taxon>Portunoidea</taxon>
        <taxon>Portunidae</taxon>
        <taxon>Portuninae</taxon>
        <taxon>Portunus</taxon>
    </lineage>
</organism>
<dbReference type="AlphaFoldDB" id="A0A5B7DVU6"/>
<gene>
    <name evidence="1" type="ORF">E2C01_018667</name>
</gene>